<reference evidence="1 2" key="1">
    <citation type="journal article" date="2018" name="Nat. Biotechnol.">
        <title>A standardized bacterial taxonomy based on genome phylogeny substantially revises the tree of life.</title>
        <authorList>
            <person name="Parks D.H."/>
            <person name="Chuvochina M."/>
            <person name="Waite D.W."/>
            <person name="Rinke C."/>
            <person name="Skarshewski A."/>
            <person name="Chaumeil P.A."/>
            <person name="Hugenholtz P."/>
        </authorList>
    </citation>
    <scope>NUCLEOTIDE SEQUENCE [LARGE SCALE GENOMIC DNA]</scope>
    <source>
        <strain evidence="1">UBA11978</strain>
    </source>
</reference>
<protein>
    <submittedName>
        <fullName evidence="1">Uncharacterized protein</fullName>
    </submittedName>
</protein>
<name>A0A350P3S3_9ALTE</name>
<organism evidence="1 2">
    <name type="scientific">Alteromonas australica</name>
    <dbReference type="NCBI Taxonomy" id="589873"/>
    <lineage>
        <taxon>Bacteria</taxon>
        <taxon>Pseudomonadati</taxon>
        <taxon>Pseudomonadota</taxon>
        <taxon>Gammaproteobacteria</taxon>
        <taxon>Alteromonadales</taxon>
        <taxon>Alteromonadaceae</taxon>
        <taxon>Alteromonas/Salinimonas group</taxon>
        <taxon>Alteromonas</taxon>
    </lineage>
</organism>
<dbReference type="Proteomes" id="UP000263517">
    <property type="component" value="Unassembled WGS sequence"/>
</dbReference>
<evidence type="ECO:0000313" key="1">
    <source>
        <dbReference type="EMBL" id="HAW75940.1"/>
    </source>
</evidence>
<comment type="caution">
    <text evidence="1">The sequence shown here is derived from an EMBL/GenBank/DDBJ whole genome shotgun (WGS) entry which is preliminary data.</text>
</comment>
<gene>
    <name evidence="1" type="ORF">DCW74_09440</name>
</gene>
<sequence>MEIHLPRSNAEKKLNRTLALLSAEFPQMVNQMSEIAKSKHGITLELKPLKTRRSRPQENYYRQWCGKFASYCGLTPDEMHEEMLCQCYGSEIRQTKFGEKRRPRKRSNDATRGDFSDLIETLCRIAAEMGFDIPPPVIDPEC</sequence>
<accession>A0A350P3S3</accession>
<proteinExistence type="predicted"/>
<evidence type="ECO:0000313" key="2">
    <source>
        <dbReference type="Proteomes" id="UP000263517"/>
    </source>
</evidence>
<dbReference type="Gene3D" id="1.10.3790.10">
    <property type="entry name" value="NinB"/>
    <property type="match status" value="1"/>
</dbReference>
<dbReference type="EMBL" id="DNAN01000331">
    <property type="protein sequence ID" value="HAW75940.1"/>
    <property type="molecule type" value="Genomic_DNA"/>
</dbReference>
<dbReference type="AlphaFoldDB" id="A0A350P3S3"/>
<dbReference type="InterPro" id="IPR036619">
    <property type="entry name" value="NinB_sf"/>
</dbReference>